<keyword evidence="8" id="KW-0472">Membrane</keyword>
<reference evidence="10 11" key="1">
    <citation type="submission" date="2023-12" db="EMBL/GenBank/DDBJ databases">
        <title>Whole-genome sequencing of halo(alkali)philic microorganisms from hypersaline lakes.</title>
        <authorList>
            <person name="Sorokin D.Y."/>
            <person name="Merkel A.Y."/>
            <person name="Messina E."/>
            <person name="Yakimov M."/>
        </authorList>
    </citation>
    <scope>NUCLEOTIDE SEQUENCE [LARGE SCALE GENOMIC DNA]</scope>
    <source>
        <strain evidence="10 11">AB-CW1</strain>
    </source>
</reference>
<keyword evidence="2" id="KW-0723">Serine/threonine-protein kinase</keyword>
<dbReference type="Gene3D" id="1.10.510.10">
    <property type="entry name" value="Transferase(Phosphotransferase) domain 1"/>
    <property type="match status" value="1"/>
</dbReference>
<evidence type="ECO:0000256" key="6">
    <source>
        <dbReference type="ARBA" id="ARBA00022840"/>
    </source>
</evidence>
<dbReference type="AlphaFoldDB" id="A0AAP6JFV6"/>
<dbReference type="SMART" id="SM00220">
    <property type="entry name" value="S_TKc"/>
    <property type="match status" value="1"/>
</dbReference>
<evidence type="ECO:0000256" key="8">
    <source>
        <dbReference type="SAM" id="Phobius"/>
    </source>
</evidence>
<accession>A0AAP6JFV6</accession>
<dbReference type="SUPFAM" id="SSF56112">
    <property type="entry name" value="Protein kinase-like (PK-like)"/>
    <property type="match status" value="1"/>
</dbReference>
<evidence type="ECO:0000256" key="7">
    <source>
        <dbReference type="PROSITE-ProRule" id="PRU10141"/>
    </source>
</evidence>
<dbReference type="EC" id="2.7.11.1" evidence="1"/>
<proteinExistence type="predicted"/>
<comment type="caution">
    <text evidence="10">The sequence shown here is derived from an EMBL/GenBank/DDBJ whole genome shotgun (WGS) entry which is preliminary data.</text>
</comment>
<name>A0AAP6JFV6_9GAMM</name>
<protein>
    <recommendedName>
        <fullName evidence="1">non-specific serine/threonine protein kinase</fullName>
        <ecNumber evidence="1">2.7.11.1</ecNumber>
    </recommendedName>
</protein>
<keyword evidence="5 10" id="KW-0418">Kinase</keyword>
<dbReference type="FunFam" id="1.10.510.10:FF:000021">
    <property type="entry name" value="Serine/threonine protein kinase"/>
    <property type="match status" value="1"/>
</dbReference>
<keyword evidence="3 10" id="KW-0808">Transferase</keyword>
<dbReference type="PROSITE" id="PS50011">
    <property type="entry name" value="PROTEIN_KINASE_DOM"/>
    <property type="match status" value="1"/>
</dbReference>
<dbReference type="EMBL" id="JAYGII010000024">
    <property type="protein sequence ID" value="MEA5446240.1"/>
    <property type="molecule type" value="Genomic_DNA"/>
</dbReference>
<keyword evidence="8" id="KW-0812">Transmembrane</keyword>
<feature type="domain" description="Protein kinase" evidence="9">
    <location>
        <begin position="507"/>
        <end position="768"/>
    </location>
</feature>
<dbReference type="PROSITE" id="PS00107">
    <property type="entry name" value="PROTEIN_KINASE_ATP"/>
    <property type="match status" value="1"/>
</dbReference>
<evidence type="ECO:0000259" key="9">
    <source>
        <dbReference type="PROSITE" id="PS50011"/>
    </source>
</evidence>
<dbReference type="Proteomes" id="UP001302316">
    <property type="component" value="Unassembled WGS sequence"/>
</dbReference>
<keyword evidence="6 7" id="KW-0067">ATP-binding</keyword>
<gene>
    <name evidence="10" type="ORF">VCB98_10455</name>
</gene>
<keyword evidence="4 7" id="KW-0547">Nucleotide-binding</keyword>
<dbReference type="InterPro" id="IPR017441">
    <property type="entry name" value="Protein_kinase_ATP_BS"/>
</dbReference>
<dbReference type="InterPro" id="IPR000719">
    <property type="entry name" value="Prot_kinase_dom"/>
</dbReference>
<feature type="transmembrane region" description="Helical" evidence="8">
    <location>
        <begin position="312"/>
        <end position="329"/>
    </location>
</feature>
<dbReference type="RefSeq" id="WP_346052378.1">
    <property type="nucleotide sequence ID" value="NZ_JAYGII010000024.1"/>
</dbReference>
<keyword evidence="11" id="KW-1185">Reference proteome</keyword>
<dbReference type="GO" id="GO:0004674">
    <property type="term" value="F:protein serine/threonine kinase activity"/>
    <property type="evidence" value="ECO:0007669"/>
    <property type="project" value="UniProtKB-KW"/>
</dbReference>
<dbReference type="Gene3D" id="3.30.200.20">
    <property type="entry name" value="Phosphorylase Kinase, domain 1"/>
    <property type="match status" value="1"/>
</dbReference>
<feature type="binding site" evidence="7">
    <location>
        <position position="536"/>
    </location>
    <ligand>
        <name>ATP</name>
        <dbReference type="ChEBI" id="CHEBI:30616"/>
    </ligand>
</feature>
<evidence type="ECO:0000313" key="11">
    <source>
        <dbReference type="Proteomes" id="UP001302316"/>
    </source>
</evidence>
<evidence type="ECO:0000313" key="10">
    <source>
        <dbReference type="EMBL" id="MEA5446240.1"/>
    </source>
</evidence>
<dbReference type="InterPro" id="IPR011009">
    <property type="entry name" value="Kinase-like_dom_sf"/>
</dbReference>
<dbReference type="PANTHER" id="PTHR43289:SF6">
    <property type="entry name" value="SERINE_THREONINE-PROTEIN KINASE NEKL-3"/>
    <property type="match status" value="1"/>
</dbReference>
<evidence type="ECO:0000256" key="2">
    <source>
        <dbReference type="ARBA" id="ARBA00022527"/>
    </source>
</evidence>
<dbReference type="GO" id="GO:0005524">
    <property type="term" value="F:ATP binding"/>
    <property type="evidence" value="ECO:0007669"/>
    <property type="project" value="UniProtKB-UniRule"/>
</dbReference>
<dbReference type="PANTHER" id="PTHR43289">
    <property type="entry name" value="MITOGEN-ACTIVATED PROTEIN KINASE KINASE KINASE 20-RELATED"/>
    <property type="match status" value="1"/>
</dbReference>
<evidence type="ECO:0000256" key="1">
    <source>
        <dbReference type="ARBA" id="ARBA00012513"/>
    </source>
</evidence>
<evidence type="ECO:0000256" key="5">
    <source>
        <dbReference type="ARBA" id="ARBA00022777"/>
    </source>
</evidence>
<feature type="transmembrane region" description="Helical" evidence="8">
    <location>
        <begin position="336"/>
        <end position="355"/>
    </location>
</feature>
<organism evidence="10 11">
    <name type="scientific">Natronospira elongata</name>
    <dbReference type="NCBI Taxonomy" id="3110268"/>
    <lineage>
        <taxon>Bacteria</taxon>
        <taxon>Pseudomonadati</taxon>
        <taxon>Pseudomonadota</taxon>
        <taxon>Gammaproteobacteria</taxon>
        <taxon>Natronospirales</taxon>
        <taxon>Natronospiraceae</taxon>
        <taxon>Natronospira</taxon>
    </lineage>
</organism>
<sequence>MLDRSRQRDGLLALLLCLLVGVGGLAGSWQGLDARITHWGTALATPRAPEADIAIVEVDDLKAHGDADHFGEQLRLAIGQARKAGAEEVVVLLPAGWKLPAAESSDGWWSDGNGSMEAGWLLGLSAQPGTSRPLSGLPHYLLGSSLTPPESETGWLARLQQQLGLKPGQVPGGRVLLPQEASGTSAAGFTPLGEHGRFHAALKMGEGLLPALSLQLAARLDGQWASSRQLAEVADNHYHFRPFPYRPDQLPLPRLDFEQLLSGELDPDQLANHAVVIGPVEIDGKAVTRLTAEHAAAIHAGHLYQQPDWGPWAPWLGLLLVAGWLSLVLPRLNLSLGVYSGLLLVLALFGLQLLLPTIRLLHLELAMPLMALIAGHGALLAKRRLDYRREGILMELSEANRQLAESLRRQGQTDAALERLRRCEPRGPVLESLYELALDLERRREFARAQTVLRWLDEHSPDFRDARTRIAKLSELETKTALGPRNGPGGTLVLDEEGVQKPMLGRYEIKREIGKGAMGVVYLGHDPRIGRTVAVKTMALAQEFEGADLEQVTERFFREAETAGRLQHPNIVTIYDVGEEADLAYIAMDFLDGIGLQDHTEPDRLLPATQVCNIIIQVAEALDYAHGQGVVHRDIKPANMIWLPDAERVVLTDFGVACLTDSRRTKTGTILGTPSYMSPEQVLGRKVDGRSDLFSLGATLYQLLRGELPFQGEPLATLLYKIANDKTPNVCRQRPDLPPCMGRIVKRALEKKPEKRFQSGTEMAAALRRCRREVAARLG</sequence>
<evidence type="ECO:0000256" key="4">
    <source>
        <dbReference type="ARBA" id="ARBA00022741"/>
    </source>
</evidence>
<dbReference type="CDD" id="cd14014">
    <property type="entry name" value="STKc_PknB_like"/>
    <property type="match status" value="1"/>
</dbReference>
<evidence type="ECO:0000256" key="3">
    <source>
        <dbReference type="ARBA" id="ARBA00022679"/>
    </source>
</evidence>
<keyword evidence="8" id="KW-1133">Transmembrane helix</keyword>
<dbReference type="Pfam" id="PF00069">
    <property type="entry name" value="Pkinase"/>
    <property type="match status" value="1"/>
</dbReference>